<keyword evidence="1" id="KW-0812">Transmembrane</keyword>
<keyword evidence="1" id="KW-1133">Transmembrane helix</keyword>
<evidence type="ECO:0000313" key="4">
    <source>
        <dbReference type="Proteomes" id="UP000184404"/>
    </source>
</evidence>
<dbReference type="OrthoDB" id="5782056at2"/>
<feature type="domain" description="NERD" evidence="2">
    <location>
        <begin position="79"/>
        <end position="194"/>
    </location>
</feature>
<sequence>MAKIYAKESAYASSKRKNLVLTIIFGSICGWLFIKWGINVTTFTMHSQPIELIVAHMAAFVITGAIASHFLGNYRKSDSGDTGIARALDVLEQLPAGYRVFTNIRAGEAFVGTVVVGRNGVFIINTKNHNGEIVPSNDLNWEQRKVGREGGEYTASMRNPVQQLKRQIHNMAQLLKRYHIRAWVDGIVYFTNPELILRGTSDRFTNRGDAVLEFILDYPVRTPLDEETIEKISAVLK</sequence>
<dbReference type="EMBL" id="FQUG01000005">
    <property type="protein sequence ID" value="SHE90443.1"/>
    <property type="molecule type" value="Genomic_DNA"/>
</dbReference>
<proteinExistence type="predicted"/>
<dbReference type="STRING" id="1123243.SAMN02745190_01414"/>
<organism evidence="3 4">
    <name type="scientific">Schwartzia succinivorans DSM 10502</name>
    <dbReference type="NCBI Taxonomy" id="1123243"/>
    <lineage>
        <taxon>Bacteria</taxon>
        <taxon>Bacillati</taxon>
        <taxon>Bacillota</taxon>
        <taxon>Negativicutes</taxon>
        <taxon>Selenomonadales</taxon>
        <taxon>Selenomonadaceae</taxon>
        <taxon>Schwartzia</taxon>
    </lineage>
</organism>
<reference evidence="3 4" key="1">
    <citation type="submission" date="2016-11" db="EMBL/GenBank/DDBJ databases">
        <authorList>
            <person name="Jaros S."/>
            <person name="Januszkiewicz K."/>
            <person name="Wedrychowicz H."/>
        </authorList>
    </citation>
    <scope>NUCLEOTIDE SEQUENCE [LARGE SCALE GENOMIC DNA]</scope>
    <source>
        <strain evidence="3 4">DSM 10502</strain>
    </source>
</reference>
<dbReference type="RefSeq" id="WP_072935499.1">
    <property type="nucleotide sequence ID" value="NZ_FQUG01000005.1"/>
</dbReference>
<accession>A0A1M4XAI7</accession>
<dbReference type="Pfam" id="PF08378">
    <property type="entry name" value="NERD"/>
    <property type="match status" value="1"/>
</dbReference>
<feature type="transmembrane region" description="Helical" evidence="1">
    <location>
        <begin position="20"/>
        <end position="38"/>
    </location>
</feature>
<evidence type="ECO:0000256" key="1">
    <source>
        <dbReference type="SAM" id="Phobius"/>
    </source>
</evidence>
<evidence type="ECO:0000259" key="2">
    <source>
        <dbReference type="PROSITE" id="PS50965"/>
    </source>
</evidence>
<protein>
    <submittedName>
        <fullName evidence="3">Nuclease-related domain-containing protein</fullName>
    </submittedName>
</protein>
<dbReference type="InterPro" id="IPR011528">
    <property type="entry name" value="NERD"/>
</dbReference>
<dbReference type="PROSITE" id="PS50965">
    <property type="entry name" value="NERD"/>
    <property type="match status" value="1"/>
</dbReference>
<gene>
    <name evidence="3" type="ORF">SAMN02745190_01414</name>
</gene>
<evidence type="ECO:0000313" key="3">
    <source>
        <dbReference type="EMBL" id="SHE90443.1"/>
    </source>
</evidence>
<dbReference type="Proteomes" id="UP000184404">
    <property type="component" value="Unassembled WGS sequence"/>
</dbReference>
<name>A0A1M4XAI7_9FIRM</name>
<dbReference type="AlphaFoldDB" id="A0A1M4XAI7"/>
<keyword evidence="1" id="KW-0472">Membrane</keyword>
<feature type="transmembrane region" description="Helical" evidence="1">
    <location>
        <begin position="50"/>
        <end position="71"/>
    </location>
</feature>
<keyword evidence="4" id="KW-1185">Reference proteome</keyword>